<evidence type="ECO:0000256" key="1">
    <source>
        <dbReference type="ARBA" id="ARBA00007010"/>
    </source>
</evidence>
<dbReference type="Gene3D" id="6.20.240.60">
    <property type="match status" value="1"/>
</dbReference>
<feature type="compositionally biased region" description="Acidic residues" evidence="8">
    <location>
        <begin position="215"/>
        <end position="227"/>
    </location>
</feature>
<dbReference type="FunFam" id="6.20.240.60:FF:000001">
    <property type="entry name" value="Spore cortex-lytic enzyme"/>
    <property type="match status" value="1"/>
</dbReference>
<keyword evidence="6" id="KW-0749">Sporulation</keyword>
<evidence type="ECO:0000256" key="5">
    <source>
        <dbReference type="ARBA" id="ARBA00022801"/>
    </source>
</evidence>
<gene>
    <name evidence="12" type="ORF">A33I_06955</name>
</gene>
<feature type="signal peptide" evidence="9">
    <location>
        <begin position="1"/>
        <end position="31"/>
    </location>
</feature>
<feature type="compositionally biased region" description="Low complexity" evidence="8">
    <location>
        <begin position="171"/>
        <end position="214"/>
    </location>
</feature>
<reference evidence="12 13" key="1">
    <citation type="journal article" date="2013" name="Genome Announc.">
        <title>Genome Sequence of the Extreme Obligate Alkaliphile Bacillus marmarensis Strain DSM 21297.</title>
        <authorList>
            <person name="Wernick D.G."/>
            <person name="Choi K.Y."/>
            <person name="Tat C.A."/>
            <person name="Lafontaine Rivera J.G."/>
            <person name="Liao J.C."/>
        </authorList>
    </citation>
    <scope>NUCLEOTIDE SEQUENCE [LARGE SCALE GENOMIC DNA]</scope>
    <source>
        <strain evidence="12 13">DSM 21297</strain>
    </source>
</reference>
<evidence type="ECO:0000256" key="8">
    <source>
        <dbReference type="SAM" id="MobiDB-lite"/>
    </source>
</evidence>
<evidence type="ECO:0000259" key="11">
    <source>
        <dbReference type="Pfam" id="PF07486"/>
    </source>
</evidence>
<keyword evidence="3" id="KW-0309">Germination</keyword>
<feature type="domain" description="Peptidoglycan binding-like" evidence="10">
    <location>
        <begin position="42"/>
        <end position="98"/>
    </location>
</feature>
<dbReference type="Proteomes" id="UP000017170">
    <property type="component" value="Unassembled WGS sequence"/>
</dbReference>
<evidence type="ECO:0000256" key="3">
    <source>
        <dbReference type="ARBA" id="ARBA00022544"/>
    </source>
</evidence>
<dbReference type="GO" id="GO:0016787">
    <property type="term" value="F:hydrolase activity"/>
    <property type="evidence" value="ECO:0007669"/>
    <property type="project" value="UniProtKB-KW"/>
</dbReference>
<dbReference type="InterPro" id="IPR036366">
    <property type="entry name" value="PGBDSf"/>
</dbReference>
<feature type="chain" id="PRO_5038725802" description="Spore cortex-lytic enzyme" evidence="9">
    <location>
        <begin position="32"/>
        <end position="356"/>
    </location>
</feature>
<name>U6SU12_9BACI</name>
<sequence>MKSHQFYSRFTLALLTVCAALLVATSTPTHAFTDQVIQQGATGDDVVELQSRLQYIGFYNGKIDGVYGWGTYWAVRNYQYEFGLDIDGLVGPEMKEMLAKSTEYNEQFVKRALNEGRKFTHYGGTPKKIQKGPKGSRDKQIKKGRGGEAPAPGGGQTGETPTPAPGGGQAGEAPAPAPDGGQAGETPAPAPGEAAPGGQAGEAPAPETPEQAPVPEEETPEDQNNDADIEKATNVPPGYSDNDLQLMAQAVYGEARGEPYVGQVAVAAVIINRINSPTFPNTVSGVIFEPRAFTAVADGQIWMSPDDTARRAVLDALNGQDPSGNAMYYFNPDTATSGWIWSRPQIKKIGKHIFCH</sequence>
<protein>
    <recommendedName>
        <fullName evidence="2">Spore cortex-lytic enzyme</fullName>
    </recommendedName>
</protein>
<evidence type="ECO:0000259" key="10">
    <source>
        <dbReference type="Pfam" id="PF01471"/>
    </source>
</evidence>
<evidence type="ECO:0000256" key="6">
    <source>
        <dbReference type="ARBA" id="ARBA00022969"/>
    </source>
</evidence>
<evidence type="ECO:0000256" key="7">
    <source>
        <dbReference type="ARBA" id="ARBA00023316"/>
    </source>
</evidence>
<keyword evidence="5" id="KW-0378">Hydrolase</keyword>
<dbReference type="Gene3D" id="1.10.101.10">
    <property type="entry name" value="PGBD-like superfamily/PGBD"/>
    <property type="match status" value="1"/>
</dbReference>
<evidence type="ECO:0000313" key="13">
    <source>
        <dbReference type="Proteomes" id="UP000017170"/>
    </source>
</evidence>
<proteinExistence type="inferred from homology"/>
<keyword evidence="7" id="KW-0961">Cell wall biogenesis/degradation</keyword>
<feature type="domain" description="Cell wall hydrolase SleB" evidence="11">
    <location>
        <begin position="257"/>
        <end position="355"/>
    </location>
</feature>
<dbReference type="InterPro" id="IPR042047">
    <property type="entry name" value="SleB_dom1"/>
</dbReference>
<evidence type="ECO:0000256" key="9">
    <source>
        <dbReference type="SAM" id="SignalP"/>
    </source>
</evidence>
<keyword evidence="4 9" id="KW-0732">Signal</keyword>
<dbReference type="InterPro" id="IPR011105">
    <property type="entry name" value="Cell_wall_hydrolase_SleB"/>
</dbReference>
<dbReference type="InterPro" id="IPR002477">
    <property type="entry name" value="Peptidoglycan-bd-like"/>
</dbReference>
<dbReference type="RefSeq" id="WP_022627136.1">
    <property type="nucleotide sequence ID" value="NZ_ATAE01000008.1"/>
</dbReference>
<feature type="region of interest" description="Disordered" evidence="8">
    <location>
        <begin position="119"/>
        <end position="241"/>
    </location>
</feature>
<comment type="caution">
    <text evidence="12">The sequence shown here is derived from an EMBL/GenBank/DDBJ whole genome shotgun (WGS) entry which is preliminary data.</text>
</comment>
<dbReference type="AlphaFoldDB" id="U6SU12"/>
<evidence type="ECO:0000313" key="12">
    <source>
        <dbReference type="EMBL" id="ERN54156.1"/>
    </source>
</evidence>
<dbReference type="SUPFAM" id="SSF47090">
    <property type="entry name" value="PGBD-like"/>
    <property type="match status" value="1"/>
</dbReference>
<organism evidence="12 13">
    <name type="scientific">Alkalihalophilus marmarensis DSM 21297</name>
    <dbReference type="NCBI Taxonomy" id="1188261"/>
    <lineage>
        <taxon>Bacteria</taxon>
        <taxon>Bacillati</taxon>
        <taxon>Bacillota</taxon>
        <taxon>Bacilli</taxon>
        <taxon>Bacillales</taxon>
        <taxon>Bacillaceae</taxon>
        <taxon>Alkalihalophilus</taxon>
    </lineage>
</organism>
<dbReference type="GO" id="GO:0071555">
    <property type="term" value="P:cell wall organization"/>
    <property type="evidence" value="ECO:0007669"/>
    <property type="project" value="UniProtKB-KW"/>
</dbReference>
<evidence type="ECO:0000256" key="2">
    <source>
        <dbReference type="ARBA" id="ARBA00018364"/>
    </source>
</evidence>
<dbReference type="InterPro" id="IPR036365">
    <property type="entry name" value="PGBD-like_sf"/>
</dbReference>
<dbReference type="GO" id="GO:0030435">
    <property type="term" value="P:sporulation resulting in formation of a cellular spore"/>
    <property type="evidence" value="ECO:0007669"/>
    <property type="project" value="UniProtKB-KW"/>
</dbReference>
<dbReference type="FunFam" id="1.10.10.2520:FF:000001">
    <property type="entry name" value="Spore cortex-lytic enzyme"/>
    <property type="match status" value="1"/>
</dbReference>
<dbReference type="Pfam" id="PF01471">
    <property type="entry name" value="PG_binding_1"/>
    <property type="match status" value="1"/>
</dbReference>
<dbReference type="Pfam" id="PF07486">
    <property type="entry name" value="Hydrolase_2"/>
    <property type="match status" value="1"/>
</dbReference>
<keyword evidence="13" id="KW-1185">Reference proteome</keyword>
<dbReference type="EMBL" id="ATAE01000008">
    <property type="protein sequence ID" value="ERN54156.1"/>
    <property type="molecule type" value="Genomic_DNA"/>
</dbReference>
<dbReference type="Gene3D" id="1.10.10.2520">
    <property type="entry name" value="Cell wall hydrolase SleB, domain 1"/>
    <property type="match status" value="1"/>
</dbReference>
<dbReference type="PATRIC" id="fig|1188261.3.peg.787"/>
<evidence type="ECO:0000256" key="4">
    <source>
        <dbReference type="ARBA" id="ARBA00022729"/>
    </source>
</evidence>
<accession>U6SU12</accession>
<comment type="similarity">
    <text evidence="1">Belongs to the SleB family.</text>
</comment>